<dbReference type="InterPro" id="IPR029063">
    <property type="entry name" value="SAM-dependent_MTases_sf"/>
</dbReference>
<dbReference type="CDD" id="cd02440">
    <property type="entry name" value="AdoMet_MTases"/>
    <property type="match status" value="1"/>
</dbReference>
<comment type="caution">
    <text evidence="2">The sequence shown here is derived from an EMBL/GenBank/DDBJ whole genome shotgun (WGS) entry which is preliminary data.</text>
</comment>
<dbReference type="GO" id="GO:0008757">
    <property type="term" value="F:S-adenosylmethionine-dependent methyltransferase activity"/>
    <property type="evidence" value="ECO:0007669"/>
    <property type="project" value="InterPro"/>
</dbReference>
<evidence type="ECO:0000259" key="1">
    <source>
        <dbReference type="Pfam" id="PF08241"/>
    </source>
</evidence>
<keyword evidence="2" id="KW-0808">Transferase</keyword>
<keyword evidence="3" id="KW-1185">Reference proteome</keyword>
<sequence length="252" mass="27874">MLNAEQLRDAPLNAQVEFWNRWNAEGREAAIAQVSVDQRDVIVGWLEGMGRRDLKILEVGCGAGWLCGSLTRYGSLTATDLSNEVLQRAAKRLPDVKFIAGDFMSLDFESSGYDVVVSLEVLSHVADQPAFIRKMSSLLRPGGFLMLATQNRPQLERNDIPNPKPGQIRLWVDRHELAGLIGAELEIRSLFSLTPQCNRGVLRVINSSKLHSAMATVGLGQIGRAVKRLQENTWLGWTLMCLAQKPQAAPAE</sequence>
<reference evidence="2 3" key="1">
    <citation type="submission" date="2019-11" db="EMBL/GenBank/DDBJ databases">
        <title>Identification of a novel strain.</title>
        <authorList>
            <person name="Xu Q."/>
            <person name="Wang G."/>
        </authorList>
    </citation>
    <scope>NUCLEOTIDE SEQUENCE [LARGE SCALE GENOMIC DNA]</scope>
    <source>
        <strain evidence="3">xq</strain>
    </source>
</reference>
<dbReference type="AlphaFoldDB" id="A0A6I3KK16"/>
<dbReference type="InterPro" id="IPR013216">
    <property type="entry name" value="Methyltransf_11"/>
</dbReference>
<dbReference type="Gene3D" id="3.40.50.150">
    <property type="entry name" value="Vaccinia Virus protein VP39"/>
    <property type="match status" value="1"/>
</dbReference>
<dbReference type="Pfam" id="PF08241">
    <property type="entry name" value="Methyltransf_11"/>
    <property type="match status" value="1"/>
</dbReference>
<dbReference type="Proteomes" id="UP000440694">
    <property type="component" value="Unassembled WGS sequence"/>
</dbReference>
<evidence type="ECO:0000313" key="3">
    <source>
        <dbReference type="Proteomes" id="UP000440694"/>
    </source>
</evidence>
<dbReference type="RefSeq" id="WP_154738546.1">
    <property type="nucleotide sequence ID" value="NZ_WMBQ01000001.1"/>
</dbReference>
<dbReference type="SUPFAM" id="SSF53335">
    <property type="entry name" value="S-adenosyl-L-methionine-dependent methyltransferases"/>
    <property type="match status" value="1"/>
</dbReference>
<name>A0A6I3KK16_9HYPH</name>
<protein>
    <submittedName>
        <fullName evidence="2">Methyltransferase domain-containing protein</fullName>
    </submittedName>
</protein>
<keyword evidence="2" id="KW-0489">Methyltransferase</keyword>
<dbReference type="GO" id="GO:0032259">
    <property type="term" value="P:methylation"/>
    <property type="evidence" value="ECO:0007669"/>
    <property type="project" value="UniProtKB-KW"/>
</dbReference>
<dbReference type="PANTHER" id="PTHR43861">
    <property type="entry name" value="TRANS-ACONITATE 2-METHYLTRANSFERASE-RELATED"/>
    <property type="match status" value="1"/>
</dbReference>
<feature type="domain" description="Methyltransferase type 11" evidence="1">
    <location>
        <begin position="57"/>
        <end position="146"/>
    </location>
</feature>
<gene>
    <name evidence="2" type="ORF">GIW81_06940</name>
</gene>
<accession>A0A6I3KK16</accession>
<dbReference type="EMBL" id="WMBQ01000001">
    <property type="protein sequence ID" value="MTD94072.1"/>
    <property type="molecule type" value="Genomic_DNA"/>
</dbReference>
<proteinExistence type="predicted"/>
<evidence type="ECO:0000313" key="2">
    <source>
        <dbReference type="EMBL" id="MTD94072.1"/>
    </source>
</evidence>
<organism evidence="2 3">
    <name type="scientific">Hyphomicrobium album</name>
    <dbReference type="NCBI Taxonomy" id="2665159"/>
    <lineage>
        <taxon>Bacteria</taxon>
        <taxon>Pseudomonadati</taxon>
        <taxon>Pseudomonadota</taxon>
        <taxon>Alphaproteobacteria</taxon>
        <taxon>Hyphomicrobiales</taxon>
        <taxon>Hyphomicrobiaceae</taxon>
        <taxon>Hyphomicrobium</taxon>
    </lineage>
</organism>